<dbReference type="SUPFAM" id="SSF50952">
    <property type="entry name" value="Soluble quinoprotein glucose dehydrogenase"/>
    <property type="match status" value="1"/>
</dbReference>
<dbReference type="Gene3D" id="2.120.10.30">
    <property type="entry name" value="TolB, C-terminal domain"/>
    <property type="match status" value="1"/>
</dbReference>
<dbReference type="InterPro" id="IPR012938">
    <property type="entry name" value="Glc/Sorbosone_DH"/>
</dbReference>
<dbReference type="InterPro" id="IPR011042">
    <property type="entry name" value="6-blade_b-propeller_TolB-like"/>
</dbReference>
<dbReference type="EMBL" id="CP031093">
    <property type="protein sequence ID" value="QCF27664.1"/>
    <property type="molecule type" value="Genomic_DNA"/>
</dbReference>
<accession>A0A4P7XM25</accession>
<dbReference type="OrthoDB" id="9770043at2"/>
<dbReference type="InterPro" id="IPR011041">
    <property type="entry name" value="Quinoprot_gluc/sorb_DH_b-prop"/>
</dbReference>
<proteinExistence type="predicted"/>
<dbReference type="KEGG" id="hmi:soil367_18000"/>
<organism evidence="2 3">
    <name type="scientific">Hydrocarboniclastica marina</name>
    <dbReference type="NCBI Taxonomy" id="2259620"/>
    <lineage>
        <taxon>Bacteria</taxon>
        <taxon>Pseudomonadati</taxon>
        <taxon>Pseudomonadota</taxon>
        <taxon>Gammaproteobacteria</taxon>
        <taxon>Alteromonadales</taxon>
        <taxon>Alteromonadaceae</taxon>
        <taxon>Hydrocarboniclastica</taxon>
    </lineage>
</organism>
<keyword evidence="3" id="KW-1185">Reference proteome</keyword>
<protein>
    <submittedName>
        <fullName evidence="2">PQQ-dependent sugar dehydrogenase</fullName>
    </submittedName>
</protein>
<dbReference type="RefSeq" id="WP_136550376.1">
    <property type="nucleotide sequence ID" value="NZ_CP031093.1"/>
</dbReference>
<dbReference type="Pfam" id="PF07995">
    <property type="entry name" value="GSDH"/>
    <property type="match status" value="1"/>
</dbReference>
<evidence type="ECO:0000259" key="1">
    <source>
        <dbReference type="Pfam" id="PF07995"/>
    </source>
</evidence>
<evidence type="ECO:0000313" key="3">
    <source>
        <dbReference type="Proteomes" id="UP000298049"/>
    </source>
</evidence>
<gene>
    <name evidence="2" type="ORF">soil367_18000</name>
</gene>
<feature type="domain" description="Glucose/Sorbosone dehydrogenase" evidence="1">
    <location>
        <begin position="41"/>
        <end position="365"/>
    </location>
</feature>
<name>A0A4P7XM25_9ALTE</name>
<dbReference type="PANTHER" id="PTHR19328">
    <property type="entry name" value="HEDGEHOG-INTERACTING PROTEIN"/>
    <property type="match status" value="1"/>
</dbReference>
<dbReference type="AlphaFoldDB" id="A0A4P7XM25"/>
<reference evidence="2 3" key="1">
    <citation type="submission" date="2018-07" db="EMBL/GenBank/DDBJ databases">
        <title>Marsedoiliclastica nanhaica gen. nov. sp. nov., a novel marine hydrocarbonoclastic bacterium isolated from an in-situ enriched hydrocarbon-degrading consortium in deep-sea sediment.</title>
        <authorList>
            <person name="Dong C."/>
            <person name="Ma T."/>
            <person name="Liu R."/>
            <person name="Shao Z."/>
        </authorList>
    </citation>
    <scope>NUCLEOTIDE SEQUENCE [LARGE SCALE GENOMIC DNA]</scope>
    <source>
        <strain evidence="3">soil36-7</strain>
    </source>
</reference>
<sequence>MSPTRIVIGLALAVAGGAVLAQEKVQTEAGPVSVEELAGGLEHPWGMAFLPDGRLLVTERAGTLRVLDSRNQLSDPLEGTPEVLARGQGGMLDVALDPAFEENQLVYLSFAEGDESGSGTALGRGELVDGRIRNFEVIFRQEPKVSGTNHYGGRIVFAPDGTLFLTLGDRFKFDPAQDLSNHLGTVVRLNRDGTIPADNPFLDKSDARDAIWSYGHRNIEGAAIHPESDELWVAEMGPKGGDELNKTQAGHNYGWPTVSWGDHYDGREIPDPPTHPEFADAAKQWTPVIAPSGMMFYTADKFPKWQGDALIGGLASQAVIRVSISGDKATEEERIALGARIRDVEQAPDGSVYLLTDESNGGIWRLAPGD</sequence>
<evidence type="ECO:0000313" key="2">
    <source>
        <dbReference type="EMBL" id="QCF27664.1"/>
    </source>
</evidence>
<dbReference type="Proteomes" id="UP000298049">
    <property type="component" value="Chromosome"/>
</dbReference>
<dbReference type="PANTHER" id="PTHR19328:SF75">
    <property type="entry name" value="ALDOSE SUGAR DEHYDROGENASE YLII"/>
    <property type="match status" value="1"/>
</dbReference>